<dbReference type="EMBL" id="WBSL01000018">
    <property type="protein sequence ID" value="MPY68218.1"/>
    <property type="molecule type" value="Genomic_DNA"/>
</dbReference>
<sequence>MPIPTNLYTVFLILLNLATLSVAIYDVRGVALVFLSMAYTVHVRLLLTQREEQRRTNELLEEMLDAPSPLPRL</sequence>
<dbReference type="Proteomes" id="UP000484842">
    <property type="component" value="Unassembled WGS sequence"/>
</dbReference>
<evidence type="ECO:0000313" key="3">
    <source>
        <dbReference type="Proteomes" id="UP000484842"/>
    </source>
</evidence>
<reference evidence="2 3" key="1">
    <citation type="submission" date="2019-10" db="EMBL/GenBank/DDBJ databases">
        <title>Deinococcus sp. isolated from soil.</title>
        <authorList>
            <person name="Li Y."/>
            <person name="Wang J."/>
        </authorList>
    </citation>
    <scope>NUCLEOTIDE SEQUENCE [LARGE SCALE GENOMIC DNA]</scope>
    <source>
        <strain evidence="2 3">SDU3-2</strain>
    </source>
</reference>
<proteinExistence type="predicted"/>
<accession>A0A7X1TSV2</accession>
<feature type="transmembrane region" description="Helical" evidence="1">
    <location>
        <begin position="7"/>
        <end position="24"/>
    </location>
</feature>
<keyword evidence="3" id="KW-1185">Reference proteome</keyword>
<protein>
    <submittedName>
        <fullName evidence="2">Uncharacterized protein</fullName>
    </submittedName>
</protein>
<evidence type="ECO:0000313" key="2">
    <source>
        <dbReference type="EMBL" id="MPY68218.1"/>
    </source>
</evidence>
<evidence type="ECO:0000256" key="1">
    <source>
        <dbReference type="SAM" id="Phobius"/>
    </source>
</evidence>
<comment type="caution">
    <text evidence="2">The sequence shown here is derived from an EMBL/GenBank/DDBJ whole genome shotgun (WGS) entry which is preliminary data.</text>
</comment>
<keyword evidence="1" id="KW-0812">Transmembrane</keyword>
<keyword evidence="1" id="KW-1133">Transmembrane helix</keyword>
<dbReference type="AlphaFoldDB" id="A0A7X1TSV2"/>
<feature type="transmembrane region" description="Helical" evidence="1">
    <location>
        <begin position="30"/>
        <end position="47"/>
    </location>
</feature>
<name>A0A7X1TSV2_9DEIO</name>
<organism evidence="2 3">
    <name type="scientific">Deinococcus terrestris</name>
    <dbReference type="NCBI Taxonomy" id="2651870"/>
    <lineage>
        <taxon>Bacteria</taxon>
        <taxon>Thermotogati</taxon>
        <taxon>Deinococcota</taxon>
        <taxon>Deinococci</taxon>
        <taxon>Deinococcales</taxon>
        <taxon>Deinococcaceae</taxon>
        <taxon>Deinococcus</taxon>
    </lineage>
</organism>
<dbReference type="RefSeq" id="WP_152872528.1">
    <property type="nucleotide sequence ID" value="NZ_WBSL01000018.1"/>
</dbReference>
<gene>
    <name evidence="2" type="ORF">F8S09_16300</name>
</gene>
<keyword evidence="1" id="KW-0472">Membrane</keyword>